<keyword evidence="1" id="KW-0328">Glycosyltransferase</keyword>
<gene>
    <name evidence="4" type="ORF">FSB_LOCUS60650</name>
</gene>
<dbReference type="InterPro" id="IPR001296">
    <property type="entry name" value="Glyco_trans_1"/>
</dbReference>
<dbReference type="Gene3D" id="3.40.50.2000">
    <property type="entry name" value="Glycogen Phosphorylase B"/>
    <property type="match status" value="2"/>
</dbReference>
<dbReference type="Pfam" id="PF13439">
    <property type="entry name" value="Glyco_transf_4"/>
    <property type="match status" value="1"/>
</dbReference>
<name>A0A2N9J7E0_FAGSY</name>
<evidence type="ECO:0008006" key="5">
    <source>
        <dbReference type="Google" id="ProtNLM"/>
    </source>
</evidence>
<dbReference type="CDD" id="cd03801">
    <property type="entry name" value="GT4_PimA-like"/>
    <property type="match status" value="1"/>
</dbReference>
<evidence type="ECO:0000259" key="2">
    <source>
        <dbReference type="Pfam" id="PF00534"/>
    </source>
</evidence>
<evidence type="ECO:0000313" key="4">
    <source>
        <dbReference type="EMBL" id="SPD32768.1"/>
    </source>
</evidence>
<dbReference type="Pfam" id="PF00534">
    <property type="entry name" value="Glycos_transf_1"/>
    <property type="match status" value="1"/>
</dbReference>
<protein>
    <recommendedName>
        <fullName evidence="5">Glycosyltransferase subfamily 4-like N-terminal domain-containing protein</fullName>
    </recommendedName>
</protein>
<evidence type="ECO:0000259" key="3">
    <source>
        <dbReference type="Pfam" id="PF13439"/>
    </source>
</evidence>
<proteinExistence type="predicted"/>
<accession>A0A2N9J7E0</accession>
<dbReference type="GO" id="GO:0016757">
    <property type="term" value="F:glycosyltransferase activity"/>
    <property type="evidence" value="ECO:0007669"/>
    <property type="project" value="UniProtKB-KW"/>
</dbReference>
<dbReference type="PANTHER" id="PTHR46686:SF2">
    <property type="entry name" value="GLYCOSYLTRANSFERASE"/>
    <property type="match status" value="1"/>
</dbReference>
<sequence length="579" mass="64899">MGMKHHPYKSNSSCSKFLSLKYSTFLTLILVFTSFFLFLTPLGHAWEPVLWAGQGRFHGDLRDAKFPWNKLCFGPTFEKLKLAVFSKAWPVGAAPGGMEHHASTLYHALAARGHEIHVFTVPSDRRPQHDIHEGNLHVYFAANDHGSVNCSLAFEIFNKVNANGAFDYVHTESVSLPYWRAKLVPNLAVTWHGIWYEIMHSKLFQELLSNPNEALPGPMTELQEAMPRLIDEIRFFSSYKQHICISISAGEVLVNIYQFPQRNVHVILNGVDDTKFAQDPEAGAGFRRKHGVPVNASLVIGVAGRLVRDKGHPLLYEAFSSIVKRHPGVFLLVAGSGPWRRRYAELGSNVKVLGALEPLKLSEFFNVLDVFVNPTLRPQGLDLTLIEAMHCGKPVLTPNYPSIVGTVVVNKGFGYTFSPNVKSFVDALEMAIRDGPKLLQRKGMACKEYALSMFTANKMASAYERFFLCMKDTRDTNLSLEIRSWKRPGGIVMTNKVIVDLTQAKYTSDLISRAGITDSKIVDTPIEYNNRLNTHDGEPLPDATLYRQLVGSLVYFTVTRPDISYAVHIVNQFMTVLPC</sequence>
<evidence type="ECO:0000256" key="1">
    <source>
        <dbReference type="ARBA" id="ARBA00022676"/>
    </source>
</evidence>
<feature type="domain" description="Glycosyltransferase subfamily 4-like N-terminal" evidence="3">
    <location>
        <begin position="95"/>
        <end position="274"/>
    </location>
</feature>
<dbReference type="SUPFAM" id="SSF53756">
    <property type="entry name" value="UDP-Glycosyltransferase/glycogen phosphorylase"/>
    <property type="match status" value="1"/>
</dbReference>
<feature type="domain" description="Glycosyl transferase family 1" evidence="2">
    <location>
        <begin position="297"/>
        <end position="438"/>
    </location>
</feature>
<dbReference type="EMBL" id="OIVN01006420">
    <property type="protein sequence ID" value="SPD32768.1"/>
    <property type="molecule type" value="Genomic_DNA"/>
</dbReference>
<dbReference type="AlphaFoldDB" id="A0A2N9J7E0"/>
<keyword evidence="1" id="KW-0808">Transferase</keyword>
<reference evidence="4" key="1">
    <citation type="submission" date="2018-02" db="EMBL/GenBank/DDBJ databases">
        <authorList>
            <person name="Cohen D.B."/>
            <person name="Kent A.D."/>
        </authorList>
    </citation>
    <scope>NUCLEOTIDE SEQUENCE</scope>
</reference>
<dbReference type="PANTHER" id="PTHR46686">
    <property type="entry name" value="GLYCOSYLTRANSFERASE"/>
    <property type="match status" value="1"/>
</dbReference>
<dbReference type="InterPro" id="IPR028098">
    <property type="entry name" value="Glyco_trans_4-like_N"/>
</dbReference>
<organism evidence="4">
    <name type="scientific">Fagus sylvatica</name>
    <name type="common">Beechnut</name>
    <dbReference type="NCBI Taxonomy" id="28930"/>
    <lineage>
        <taxon>Eukaryota</taxon>
        <taxon>Viridiplantae</taxon>
        <taxon>Streptophyta</taxon>
        <taxon>Embryophyta</taxon>
        <taxon>Tracheophyta</taxon>
        <taxon>Spermatophyta</taxon>
        <taxon>Magnoliopsida</taxon>
        <taxon>eudicotyledons</taxon>
        <taxon>Gunneridae</taxon>
        <taxon>Pentapetalae</taxon>
        <taxon>rosids</taxon>
        <taxon>fabids</taxon>
        <taxon>Fagales</taxon>
        <taxon>Fagaceae</taxon>
        <taxon>Fagus</taxon>
    </lineage>
</organism>